<evidence type="ECO:0000259" key="2">
    <source>
        <dbReference type="Pfam" id="PF06985"/>
    </source>
</evidence>
<dbReference type="InterPro" id="IPR052895">
    <property type="entry name" value="HetReg/Transcr_Mod"/>
</dbReference>
<reference evidence="3 4" key="1">
    <citation type="submission" date="2016-03" db="EMBL/GenBank/DDBJ databases">
        <authorList>
            <person name="Ploux O."/>
        </authorList>
    </citation>
    <scope>NUCLEOTIDE SEQUENCE [LARGE SCALE GENOMIC DNA]</scope>
    <source>
        <strain evidence="3 4">UAMH 11012</strain>
    </source>
</reference>
<gene>
    <name evidence="3" type="ORF">PAC_05985</name>
</gene>
<dbReference type="EMBL" id="FJOG01000007">
    <property type="protein sequence ID" value="CZR56097.1"/>
    <property type="molecule type" value="Genomic_DNA"/>
</dbReference>
<dbReference type="AlphaFoldDB" id="A0A1L7WTI5"/>
<feature type="compositionally biased region" description="Basic and acidic residues" evidence="1">
    <location>
        <begin position="358"/>
        <end position="379"/>
    </location>
</feature>
<sequence length="434" mass="49191">MGHPLARYKYEKLHNASRIRTLTIQGISHGIIPCTLRQISFSEGGYQALSYVWGSDKTPFHALVLDTDGTELGLIPFTKNLNDSLRDLWHAEELTSKIFWIDQICIDQQGEEKSQQVALMGQIYRHASSNNSGIVDAIWNLSELLVSKLPGDLAQEDAVSEEIWQWLIAVCFGEWTTRLCIVQEQLLNTENFMLRGPGLLSWEAVAATPALFYLNLLPSKPFYEFWKKNDRIAGTSPWDNARPLFSIWSLYRSAKNAAALCPALTPIPGWKPKPLPERDDLSAITDVGGQITQTETHTYAYNLWCFFRYLANDIAGDCERDGIEDETAASSCLVILALAPILLGSKARGRTREEVGLKDEILREEEGKQEEDRKEKEGEDPKEEPEVTEAEMLGINGFNIEDDELNEYDFNTATHVWDNMYWQGRCFCTISVRN</sequence>
<dbReference type="PANTHER" id="PTHR24148">
    <property type="entry name" value="ANKYRIN REPEAT DOMAIN-CONTAINING PROTEIN 39 HOMOLOG-RELATED"/>
    <property type="match status" value="1"/>
</dbReference>
<dbReference type="InterPro" id="IPR010730">
    <property type="entry name" value="HET"/>
</dbReference>
<feature type="domain" description="Heterokaryon incompatibility" evidence="2">
    <location>
        <begin position="46"/>
        <end position="184"/>
    </location>
</feature>
<organism evidence="3 4">
    <name type="scientific">Phialocephala subalpina</name>
    <dbReference type="NCBI Taxonomy" id="576137"/>
    <lineage>
        <taxon>Eukaryota</taxon>
        <taxon>Fungi</taxon>
        <taxon>Dikarya</taxon>
        <taxon>Ascomycota</taxon>
        <taxon>Pezizomycotina</taxon>
        <taxon>Leotiomycetes</taxon>
        <taxon>Helotiales</taxon>
        <taxon>Mollisiaceae</taxon>
        <taxon>Phialocephala</taxon>
        <taxon>Phialocephala fortinii species complex</taxon>
    </lineage>
</organism>
<dbReference type="OrthoDB" id="3553147at2759"/>
<dbReference type="PANTHER" id="PTHR24148:SF64">
    <property type="entry name" value="HETEROKARYON INCOMPATIBILITY DOMAIN-CONTAINING PROTEIN"/>
    <property type="match status" value="1"/>
</dbReference>
<dbReference type="Proteomes" id="UP000184330">
    <property type="component" value="Unassembled WGS sequence"/>
</dbReference>
<protein>
    <recommendedName>
        <fullName evidence="2">Heterokaryon incompatibility domain-containing protein</fullName>
    </recommendedName>
</protein>
<evidence type="ECO:0000313" key="4">
    <source>
        <dbReference type="Proteomes" id="UP000184330"/>
    </source>
</evidence>
<dbReference type="Pfam" id="PF06985">
    <property type="entry name" value="HET"/>
    <property type="match status" value="1"/>
</dbReference>
<accession>A0A1L7WTI5</accession>
<name>A0A1L7WTI5_9HELO</name>
<evidence type="ECO:0000313" key="3">
    <source>
        <dbReference type="EMBL" id="CZR56097.1"/>
    </source>
</evidence>
<keyword evidence="4" id="KW-1185">Reference proteome</keyword>
<proteinExistence type="predicted"/>
<feature type="region of interest" description="Disordered" evidence="1">
    <location>
        <begin position="358"/>
        <end position="387"/>
    </location>
</feature>
<evidence type="ECO:0000256" key="1">
    <source>
        <dbReference type="SAM" id="MobiDB-lite"/>
    </source>
</evidence>